<protein>
    <recommendedName>
        <fullName evidence="1">CRAL-TRIO domain-containing protein</fullName>
    </recommendedName>
</protein>
<evidence type="ECO:0000313" key="3">
    <source>
        <dbReference type="Proteomes" id="UP001497382"/>
    </source>
</evidence>
<evidence type="ECO:0000259" key="1">
    <source>
        <dbReference type="PROSITE" id="PS50191"/>
    </source>
</evidence>
<dbReference type="PROSITE" id="PS50191">
    <property type="entry name" value="CRAL_TRIO"/>
    <property type="match status" value="1"/>
</dbReference>
<dbReference type="PANTHER" id="PTHR10174">
    <property type="entry name" value="ALPHA-TOCOPHEROL TRANSFER PROTEIN-RELATED"/>
    <property type="match status" value="1"/>
</dbReference>
<dbReference type="CDD" id="cd00170">
    <property type="entry name" value="SEC14"/>
    <property type="match status" value="1"/>
</dbReference>
<dbReference type="AlphaFoldDB" id="A0AAV2BS12"/>
<dbReference type="EMBL" id="CAXIEN010000484">
    <property type="protein sequence ID" value="CAL1299080.1"/>
    <property type="molecule type" value="Genomic_DNA"/>
</dbReference>
<dbReference type="Gene3D" id="3.40.525.10">
    <property type="entry name" value="CRAL-TRIO lipid binding domain"/>
    <property type="match status" value="1"/>
</dbReference>
<dbReference type="GO" id="GO:1902936">
    <property type="term" value="F:phosphatidylinositol bisphosphate binding"/>
    <property type="evidence" value="ECO:0007669"/>
    <property type="project" value="TreeGrafter"/>
</dbReference>
<reference evidence="2 3" key="1">
    <citation type="submission" date="2024-04" db="EMBL/GenBank/DDBJ databases">
        <authorList>
            <person name="Rising A."/>
            <person name="Reimegard J."/>
            <person name="Sonavane S."/>
            <person name="Akerstrom W."/>
            <person name="Nylinder S."/>
            <person name="Hedman E."/>
            <person name="Kallberg Y."/>
        </authorList>
    </citation>
    <scope>NUCLEOTIDE SEQUENCE [LARGE SCALE GENOMIC DNA]</scope>
</reference>
<name>A0AAV2BS12_9ARAC</name>
<accession>A0AAV2BS12</accession>
<dbReference type="GO" id="GO:0016020">
    <property type="term" value="C:membrane"/>
    <property type="evidence" value="ECO:0007669"/>
    <property type="project" value="TreeGrafter"/>
</dbReference>
<dbReference type="Proteomes" id="UP001497382">
    <property type="component" value="Unassembled WGS sequence"/>
</dbReference>
<sequence>MDSVNETKRFFVGMNSTSRMETGMEILPFSINYLPKFAIRICEEECKETPERKINSIHELRSLLLRKWDPKVLPFQHFKQFVVMLSMQLLRHPLSQITGFKIIHDVQDLSLRHLRYCTPQNVYILYHALLNCFPARFKAFHVIYESPPMKVVWNLVKPFLSEKMRNRVHFHNNCEELLDVFPSCIIPTKYGGKLQESFDIMEFLRNANNY</sequence>
<organism evidence="2 3">
    <name type="scientific">Larinioides sclopetarius</name>
    <dbReference type="NCBI Taxonomy" id="280406"/>
    <lineage>
        <taxon>Eukaryota</taxon>
        <taxon>Metazoa</taxon>
        <taxon>Ecdysozoa</taxon>
        <taxon>Arthropoda</taxon>
        <taxon>Chelicerata</taxon>
        <taxon>Arachnida</taxon>
        <taxon>Araneae</taxon>
        <taxon>Araneomorphae</taxon>
        <taxon>Entelegynae</taxon>
        <taxon>Araneoidea</taxon>
        <taxon>Araneidae</taxon>
        <taxon>Larinioides</taxon>
    </lineage>
</organism>
<dbReference type="Gene3D" id="1.20.5.1200">
    <property type="entry name" value="Alpha-tocopherol transfer"/>
    <property type="match status" value="1"/>
</dbReference>
<feature type="domain" description="CRAL-TRIO" evidence="1">
    <location>
        <begin position="80"/>
        <end position="198"/>
    </location>
</feature>
<proteinExistence type="predicted"/>
<dbReference type="SMART" id="SM00516">
    <property type="entry name" value="SEC14"/>
    <property type="match status" value="1"/>
</dbReference>
<dbReference type="SUPFAM" id="SSF52087">
    <property type="entry name" value="CRAL/TRIO domain"/>
    <property type="match status" value="1"/>
</dbReference>
<dbReference type="PANTHER" id="PTHR10174:SF130">
    <property type="entry name" value="ALPHA-TOCOPHEROL TRANSFER PROTEIN-LIKE"/>
    <property type="match status" value="1"/>
</dbReference>
<dbReference type="Pfam" id="PF00650">
    <property type="entry name" value="CRAL_TRIO"/>
    <property type="match status" value="1"/>
</dbReference>
<keyword evidence="3" id="KW-1185">Reference proteome</keyword>
<dbReference type="InterPro" id="IPR001251">
    <property type="entry name" value="CRAL-TRIO_dom"/>
</dbReference>
<evidence type="ECO:0000313" key="2">
    <source>
        <dbReference type="EMBL" id="CAL1299080.1"/>
    </source>
</evidence>
<dbReference type="InterPro" id="IPR036865">
    <property type="entry name" value="CRAL-TRIO_dom_sf"/>
</dbReference>
<gene>
    <name evidence="2" type="ORF">LARSCL_LOCUS21140</name>
</gene>
<comment type="caution">
    <text evidence="2">The sequence shown here is derived from an EMBL/GenBank/DDBJ whole genome shotgun (WGS) entry which is preliminary data.</text>
</comment>